<dbReference type="Gene3D" id="1.25.40.10">
    <property type="entry name" value="Tetratricopeptide repeat domain"/>
    <property type="match status" value="2"/>
</dbReference>
<dbReference type="GO" id="GO:0016020">
    <property type="term" value="C:membrane"/>
    <property type="evidence" value="ECO:0007669"/>
    <property type="project" value="UniProtKB-SubCell"/>
</dbReference>
<dbReference type="RefSeq" id="WP_109926907.1">
    <property type="nucleotide sequence ID" value="NZ_QGNZ01000004.1"/>
</dbReference>
<keyword evidence="3 5" id="KW-1133">Transmembrane helix</keyword>
<feature type="transmembrane region" description="Helical" evidence="5">
    <location>
        <begin position="138"/>
        <end position="158"/>
    </location>
</feature>
<dbReference type="OrthoDB" id="665122at2"/>
<keyword evidence="2 5" id="KW-0812">Transmembrane</keyword>
<evidence type="ECO:0000259" key="6">
    <source>
        <dbReference type="Pfam" id="PF04932"/>
    </source>
</evidence>
<evidence type="ECO:0000256" key="2">
    <source>
        <dbReference type="ARBA" id="ARBA00022692"/>
    </source>
</evidence>
<feature type="transmembrane region" description="Helical" evidence="5">
    <location>
        <begin position="411"/>
        <end position="432"/>
    </location>
</feature>
<evidence type="ECO:0000256" key="5">
    <source>
        <dbReference type="SAM" id="Phobius"/>
    </source>
</evidence>
<comment type="subcellular location">
    <subcellularLocation>
        <location evidence="1">Membrane</location>
        <topology evidence="1">Multi-pass membrane protein</topology>
    </subcellularLocation>
</comment>
<keyword evidence="8" id="KW-1185">Reference proteome</keyword>
<dbReference type="Proteomes" id="UP000245379">
    <property type="component" value="Unassembled WGS sequence"/>
</dbReference>
<comment type="caution">
    <text evidence="7">The sequence shown here is derived from an EMBL/GenBank/DDBJ whole genome shotgun (WGS) entry which is preliminary data.</text>
</comment>
<feature type="transmembrane region" description="Helical" evidence="5">
    <location>
        <begin position="178"/>
        <end position="197"/>
    </location>
</feature>
<dbReference type="Pfam" id="PF04932">
    <property type="entry name" value="Wzy_C"/>
    <property type="match status" value="1"/>
</dbReference>
<feature type="transmembrane region" description="Helical" evidence="5">
    <location>
        <begin position="388"/>
        <end position="405"/>
    </location>
</feature>
<gene>
    <name evidence="7" type="ORF">DHW03_16300</name>
</gene>
<proteinExistence type="predicted"/>
<accession>A0A317EHQ5</accession>
<keyword evidence="4 5" id="KW-0472">Membrane</keyword>
<sequence length="768" mass="87495">MKKEIGKGVPKQPLAEKTAADNSILFIFLCYALIEFMPSFNCREHVMPQYLYLTFLNTIVLFYGRARDLYPIYLFNFLKNSWLVRMYMAFFVLCGLSIVVARNFSLSVVAIAQIGVLVSALINLLALFYHRLHLIKKVAFMLALIAILQALYALLAFNHYSFLEALSSNDFKGSTDNINIFSMSFLIKIPLIFIAIIQTSDYKKWIFSLSLGLSALVIFLINARASLLAIILISIIFFIYYLKIEGFKRVAFLNALYVYLPILLALGTANMIFKSSGIVQSRWSSTASRFTAASNDGSINMRLMYWKNALKMTQKHPFLGIGLNNWKVESIPYEPLQEKILSGHTHNDFLQFFAETGVVNGCIYLCIFFTIFVINLKRLLKAESPQSQTIAVVALMMLIVFGIDSTFNFPFLFPVVHVQFFLCIVFTLLNTHIERLPHLSQNKLVLYGLIIMAILPLYVNYRVLKTAQLERLIIEKDIEFTKTKSTLNMPTGDEVIAGRPFYPNVMADALIPFVEYASSLYLQEKKIEKSKLHLDEAISINPYFGSGYFLKAYGAANNGLVDSAYYYIKKAMAIRPNNTRNLNFALQLAEIKKDTAGALKFYNQVSKLIKRPDYWMDTYTVLNNMGYKNIDRFLKQGFQDFPKDSTVSSLKTQIVVNRCLSIAKKQFEQKQYSAVFATCNAGLKEAPANVYILQDMGFYALNLGKFEDAIRYLEQAVGKPGLTDGKAEYCLGYLYMRANDHTQACKYLAIASARKYPDEMMLYNKCIM</sequence>
<organism evidence="7 8">
    <name type="scientific">Pedobacter yonginense</name>
    <dbReference type="NCBI Taxonomy" id="651869"/>
    <lineage>
        <taxon>Bacteria</taxon>
        <taxon>Pseudomonadati</taxon>
        <taxon>Bacteroidota</taxon>
        <taxon>Sphingobacteriia</taxon>
        <taxon>Sphingobacteriales</taxon>
        <taxon>Sphingobacteriaceae</taxon>
        <taxon>Pedobacter</taxon>
    </lineage>
</organism>
<feature type="transmembrane region" description="Helical" evidence="5">
    <location>
        <begin position="256"/>
        <end position="273"/>
    </location>
</feature>
<name>A0A317EHQ5_9SPHI</name>
<feature type="transmembrane region" description="Helical" evidence="5">
    <location>
        <begin position="106"/>
        <end position="126"/>
    </location>
</feature>
<feature type="transmembrane region" description="Helical" evidence="5">
    <location>
        <begin position="50"/>
        <end position="70"/>
    </location>
</feature>
<dbReference type="InterPro" id="IPR011990">
    <property type="entry name" value="TPR-like_helical_dom_sf"/>
</dbReference>
<dbReference type="EMBL" id="QGNZ01000004">
    <property type="protein sequence ID" value="PWS26341.1"/>
    <property type="molecule type" value="Genomic_DNA"/>
</dbReference>
<dbReference type="PANTHER" id="PTHR37422:SF13">
    <property type="entry name" value="LIPOPOLYSACCHARIDE BIOSYNTHESIS PROTEIN PA4999-RELATED"/>
    <property type="match status" value="1"/>
</dbReference>
<evidence type="ECO:0000256" key="3">
    <source>
        <dbReference type="ARBA" id="ARBA00022989"/>
    </source>
</evidence>
<dbReference type="InterPro" id="IPR007016">
    <property type="entry name" value="O-antigen_ligase-rel_domated"/>
</dbReference>
<feature type="transmembrane region" description="Helical" evidence="5">
    <location>
        <begin position="357"/>
        <end position="376"/>
    </location>
</feature>
<feature type="transmembrane region" description="Helical" evidence="5">
    <location>
        <begin position="444"/>
        <end position="461"/>
    </location>
</feature>
<dbReference type="InterPro" id="IPR051533">
    <property type="entry name" value="WaaL-like"/>
</dbReference>
<reference evidence="7 8" key="1">
    <citation type="submission" date="2018-05" db="EMBL/GenBank/DDBJ databases">
        <title>Pedobacter paludis sp. nov., isolated from wetland soil.</title>
        <authorList>
            <person name="Zhang Y."/>
            <person name="Wang G."/>
        </authorList>
    </citation>
    <scope>NUCLEOTIDE SEQUENCE [LARGE SCALE GENOMIC DNA]</scope>
    <source>
        <strain evidence="7 8">KCTC22721</strain>
    </source>
</reference>
<evidence type="ECO:0000313" key="7">
    <source>
        <dbReference type="EMBL" id="PWS26341.1"/>
    </source>
</evidence>
<evidence type="ECO:0000313" key="8">
    <source>
        <dbReference type="Proteomes" id="UP000245379"/>
    </source>
</evidence>
<dbReference type="InterPro" id="IPR019734">
    <property type="entry name" value="TPR_rpt"/>
</dbReference>
<evidence type="ECO:0000256" key="1">
    <source>
        <dbReference type="ARBA" id="ARBA00004141"/>
    </source>
</evidence>
<feature type="domain" description="O-antigen ligase-related" evidence="6">
    <location>
        <begin position="210"/>
        <end position="359"/>
    </location>
</feature>
<evidence type="ECO:0000256" key="4">
    <source>
        <dbReference type="ARBA" id="ARBA00023136"/>
    </source>
</evidence>
<dbReference type="AlphaFoldDB" id="A0A317EHQ5"/>
<dbReference type="PANTHER" id="PTHR37422">
    <property type="entry name" value="TEICHURONIC ACID BIOSYNTHESIS PROTEIN TUAE"/>
    <property type="match status" value="1"/>
</dbReference>
<dbReference type="SUPFAM" id="SSF48452">
    <property type="entry name" value="TPR-like"/>
    <property type="match status" value="1"/>
</dbReference>
<feature type="transmembrane region" description="Helical" evidence="5">
    <location>
        <begin position="82"/>
        <end position="100"/>
    </location>
</feature>
<dbReference type="SMART" id="SM00028">
    <property type="entry name" value="TPR"/>
    <property type="match status" value="4"/>
</dbReference>
<protein>
    <recommendedName>
        <fullName evidence="6">O-antigen ligase-related domain-containing protein</fullName>
    </recommendedName>
</protein>